<feature type="domain" description="Oxidoreductase FAD/NAD(P)-binding" evidence="8">
    <location>
        <begin position="204"/>
        <end position="250"/>
    </location>
</feature>
<reference evidence="9" key="1">
    <citation type="submission" date="2019-09" db="EMBL/GenBank/DDBJ databases">
        <title>Draft genome information of white flower Hibiscus syriacus.</title>
        <authorList>
            <person name="Kim Y.-M."/>
        </authorList>
    </citation>
    <scope>NUCLEOTIDE SEQUENCE [LARGE SCALE GENOMIC DNA]</scope>
    <source>
        <strain evidence="9">YM2019G1</strain>
    </source>
</reference>
<dbReference type="Pfam" id="PF00175">
    <property type="entry name" value="NAD_binding_1"/>
    <property type="match status" value="1"/>
</dbReference>
<dbReference type="InterPro" id="IPR039261">
    <property type="entry name" value="FNR_nucleotide-bd"/>
</dbReference>
<evidence type="ECO:0000259" key="8">
    <source>
        <dbReference type="Pfam" id="PF00175"/>
    </source>
</evidence>
<accession>A0A6A3C342</accession>
<evidence type="ECO:0000256" key="3">
    <source>
        <dbReference type="ARBA" id="ARBA00022827"/>
    </source>
</evidence>
<keyword evidence="4 6" id="KW-0521">NADP</keyword>
<dbReference type="GO" id="GO:0016491">
    <property type="term" value="F:oxidoreductase activity"/>
    <property type="evidence" value="ECO:0007669"/>
    <property type="project" value="UniProtKB-KW"/>
</dbReference>
<dbReference type="InterPro" id="IPR001709">
    <property type="entry name" value="Flavoprot_Pyr_Nucl_cyt_Rdtase"/>
</dbReference>
<evidence type="ECO:0000256" key="4">
    <source>
        <dbReference type="ARBA" id="ARBA00022857"/>
    </source>
</evidence>
<name>A0A6A3C342_HIBSY</name>
<evidence type="ECO:0000313" key="10">
    <source>
        <dbReference type="Proteomes" id="UP000436088"/>
    </source>
</evidence>
<dbReference type="Proteomes" id="UP000436088">
    <property type="component" value="Unassembled WGS sequence"/>
</dbReference>
<gene>
    <name evidence="9" type="ORF">F3Y22_tig00012275pilonHSYRG00004</name>
</gene>
<feature type="binding site" evidence="7">
    <location>
        <begin position="240"/>
        <end position="241"/>
    </location>
    <ligand>
        <name>NADP(+)</name>
        <dbReference type="ChEBI" id="CHEBI:58349"/>
    </ligand>
</feature>
<dbReference type="InterPro" id="IPR017938">
    <property type="entry name" value="Riboflavin_synthase-like_b-brl"/>
</dbReference>
<protein>
    <submittedName>
        <fullName evidence="9">Ferredoxin--NADP reductase</fullName>
    </submittedName>
</protein>
<dbReference type="Gene3D" id="2.40.30.10">
    <property type="entry name" value="Translation factors"/>
    <property type="match status" value="1"/>
</dbReference>
<dbReference type="SUPFAM" id="SSF63380">
    <property type="entry name" value="Riboflavin synthase domain-like"/>
    <property type="match status" value="1"/>
</dbReference>
<comment type="caution">
    <text evidence="9">The sequence shown here is derived from an EMBL/GenBank/DDBJ whole genome shotgun (WGS) entry which is preliminary data.</text>
</comment>
<evidence type="ECO:0000256" key="2">
    <source>
        <dbReference type="ARBA" id="ARBA00022630"/>
    </source>
</evidence>
<dbReference type="PRINTS" id="PR00371">
    <property type="entry name" value="FPNCR"/>
</dbReference>
<comment type="cofactor">
    <cofactor evidence="1">
        <name>FAD</name>
        <dbReference type="ChEBI" id="CHEBI:57692"/>
    </cofactor>
</comment>
<evidence type="ECO:0000313" key="9">
    <source>
        <dbReference type="EMBL" id="KAE8723605.1"/>
    </source>
</evidence>
<evidence type="ECO:0000256" key="6">
    <source>
        <dbReference type="PIRNR" id="PIRNR000361"/>
    </source>
</evidence>
<dbReference type="SUPFAM" id="SSF52343">
    <property type="entry name" value="Ferredoxin reductase-like, C-terminal NADP-linked domain"/>
    <property type="match status" value="1"/>
</dbReference>
<evidence type="ECO:0000256" key="7">
    <source>
        <dbReference type="PIRSR" id="PIRSR000361-1"/>
    </source>
</evidence>
<dbReference type="PIRSF" id="PIRSF000361">
    <property type="entry name" value="Frd-NADP+_RD"/>
    <property type="match status" value="1"/>
</dbReference>
<keyword evidence="10" id="KW-1185">Reference proteome</keyword>
<keyword evidence="2 6" id="KW-0285">Flavoprotein</keyword>
<proteinExistence type="predicted"/>
<organism evidence="9 10">
    <name type="scientific">Hibiscus syriacus</name>
    <name type="common">Rose of Sharon</name>
    <dbReference type="NCBI Taxonomy" id="106335"/>
    <lineage>
        <taxon>Eukaryota</taxon>
        <taxon>Viridiplantae</taxon>
        <taxon>Streptophyta</taxon>
        <taxon>Embryophyta</taxon>
        <taxon>Tracheophyta</taxon>
        <taxon>Spermatophyta</taxon>
        <taxon>Magnoliopsida</taxon>
        <taxon>eudicotyledons</taxon>
        <taxon>Gunneridae</taxon>
        <taxon>Pentapetalae</taxon>
        <taxon>rosids</taxon>
        <taxon>malvids</taxon>
        <taxon>Malvales</taxon>
        <taxon>Malvaceae</taxon>
        <taxon>Malvoideae</taxon>
        <taxon>Hibiscus</taxon>
    </lineage>
</organism>
<dbReference type="Gene3D" id="3.40.50.80">
    <property type="entry name" value="Nucleotide-binding domain of ferredoxin-NADP reductase (FNR) module"/>
    <property type="match status" value="1"/>
</dbReference>
<sequence>MAMTVNAAVALPSFKSSSLSFKNSTMLSLKDSTSTSVLHPRNVSVGGNVISIRAQVTAEAPAKAEKISKKDDEGIVVNKYKPKEPYVGKCLLNTKITGDDAPGETWHMDFSTEGKVPYGEGQSIGVLADGLDKNGKPHKLRLCPCVSKGLSIPTNKERVKGVCSNFLCDLKPEAFVKITGLLGKRCLCQRSKLTQLCLVSLLQLATGTGIAPFRSFLWKMFFEKHDDYKFNGLDWLFLGVPTSSSLLYPEASSLNFLPDSFSLYWNTLA</sequence>
<dbReference type="AlphaFoldDB" id="A0A6A3C342"/>
<keyword evidence="3 6" id="KW-0274">FAD</keyword>
<dbReference type="InterPro" id="IPR015701">
    <property type="entry name" value="FNR"/>
</dbReference>
<keyword evidence="5 6" id="KW-0560">Oxidoreductase</keyword>
<dbReference type="PANTHER" id="PTHR43314">
    <property type="match status" value="1"/>
</dbReference>
<dbReference type="InterPro" id="IPR001433">
    <property type="entry name" value="OxRdtase_FAD/NAD-bd"/>
</dbReference>
<feature type="binding site" evidence="7">
    <location>
        <position position="208"/>
    </location>
    <ligand>
        <name>NADP(+)</name>
        <dbReference type="ChEBI" id="CHEBI:58349"/>
    </ligand>
</feature>
<dbReference type="EMBL" id="VEPZ02000517">
    <property type="protein sequence ID" value="KAE8723605.1"/>
    <property type="molecule type" value="Genomic_DNA"/>
</dbReference>
<evidence type="ECO:0000256" key="1">
    <source>
        <dbReference type="ARBA" id="ARBA00001974"/>
    </source>
</evidence>
<evidence type="ECO:0000256" key="5">
    <source>
        <dbReference type="ARBA" id="ARBA00023002"/>
    </source>
</evidence>